<proteinExistence type="predicted"/>
<name>A0A939FER9_9ACTN</name>
<protein>
    <submittedName>
        <fullName evidence="1">Uncharacterized protein</fullName>
    </submittedName>
</protein>
<gene>
    <name evidence="1" type="ORF">J0695_40545</name>
</gene>
<dbReference type="Proteomes" id="UP000664167">
    <property type="component" value="Unassembled WGS sequence"/>
</dbReference>
<dbReference type="EMBL" id="JAFLRJ010001063">
    <property type="protein sequence ID" value="MBO0517971.1"/>
    <property type="molecule type" value="Genomic_DNA"/>
</dbReference>
<organism evidence="1 2">
    <name type="scientific">Streptomyces beijiangensis</name>
    <dbReference type="NCBI Taxonomy" id="163361"/>
    <lineage>
        <taxon>Bacteria</taxon>
        <taxon>Bacillati</taxon>
        <taxon>Actinomycetota</taxon>
        <taxon>Actinomycetes</taxon>
        <taxon>Kitasatosporales</taxon>
        <taxon>Streptomycetaceae</taxon>
        <taxon>Streptomyces</taxon>
    </lineage>
</organism>
<dbReference type="AlphaFoldDB" id="A0A939FER9"/>
<comment type="caution">
    <text evidence="1">The sequence shown here is derived from an EMBL/GenBank/DDBJ whole genome shotgun (WGS) entry which is preliminary data.</text>
</comment>
<sequence length="83" mass="8466">MTAPPPSLTAPARSAADSVGLTVSGGFAGVRRGIEVRPGGKVFVTDRKGGRASRDLSDTEQKRLGSLLGAVDFAALPARSISE</sequence>
<evidence type="ECO:0000313" key="1">
    <source>
        <dbReference type="EMBL" id="MBO0517971.1"/>
    </source>
</evidence>
<accession>A0A939FER9</accession>
<evidence type="ECO:0000313" key="2">
    <source>
        <dbReference type="Proteomes" id="UP000664167"/>
    </source>
</evidence>
<feature type="non-terminal residue" evidence="1">
    <location>
        <position position="83"/>
    </location>
</feature>
<reference evidence="1" key="1">
    <citation type="submission" date="2021-03" db="EMBL/GenBank/DDBJ databases">
        <title>Streptomyces poriferae sp. nov., a novel marine sponge-derived Actinobacteria species with anti-MRSA activity.</title>
        <authorList>
            <person name="Sandoval-Powers M."/>
            <person name="Kralova S."/>
            <person name="Nguyen G.-S."/>
            <person name="Fawwal D."/>
            <person name="Degnes K."/>
            <person name="Klinkenberg G."/>
            <person name="Sletta H."/>
            <person name="Wentzel A."/>
            <person name="Liles M.R."/>
        </authorList>
    </citation>
    <scope>NUCLEOTIDE SEQUENCE</scope>
    <source>
        <strain evidence="1">DSM 41794</strain>
    </source>
</reference>
<keyword evidence="2" id="KW-1185">Reference proteome</keyword>